<evidence type="ECO:0000259" key="14">
    <source>
        <dbReference type="Pfam" id="PF00288"/>
    </source>
</evidence>
<keyword evidence="13" id="KW-0963">Cytoplasm</keyword>
<dbReference type="PROSITE" id="PS00627">
    <property type="entry name" value="GHMP_KINASES_ATP"/>
    <property type="match status" value="1"/>
</dbReference>
<evidence type="ECO:0000256" key="5">
    <source>
        <dbReference type="ARBA" id="ARBA00022605"/>
    </source>
</evidence>
<evidence type="ECO:0000256" key="13">
    <source>
        <dbReference type="HAMAP-Rule" id="MF_00384"/>
    </source>
</evidence>
<evidence type="ECO:0000256" key="7">
    <source>
        <dbReference type="ARBA" id="ARBA00022697"/>
    </source>
</evidence>
<comment type="similarity">
    <text evidence="2 13">Belongs to the GHMP kinase family. Homoserine kinase subfamily.</text>
</comment>
<name>A0ABP3UJ61_9CLOT</name>
<dbReference type="HAMAP" id="MF_00384">
    <property type="entry name" value="Homoser_kinase"/>
    <property type="match status" value="1"/>
</dbReference>
<evidence type="ECO:0000256" key="2">
    <source>
        <dbReference type="ARBA" id="ARBA00007370"/>
    </source>
</evidence>
<evidence type="ECO:0000256" key="9">
    <source>
        <dbReference type="ARBA" id="ARBA00022777"/>
    </source>
</evidence>
<sequence length="296" mass="33623">MVRVKIPATTANMGPGFDVLGMALKLYNYVEIEETDEESKIFINGEESELDYKNHLVYKTLTKVLDNFKYKYNGFNINMEECNIPMSRGLGSSAACIVSAVVSAGKIMNREFSKEDIINIATEIEGHPDNVVPATVGGMVISLMDENKINYSKVKVPEELKFVVMIPSFKVDTEESRDILPKSYDKKDCIYNISRSSMLISSLYNKEYDKLRLSFDDKIHQPYRKKLIQDSEYIFEKSKEFGAIGEFISGSGSTLISVIHKDEEKFMNSMKDILNNGKKIWNIKLLEPDLEGVQIV</sequence>
<dbReference type="InterPro" id="IPR000870">
    <property type="entry name" value="Homoserine_kinase"/>
</dbReference>
<comment type="pathway">
    <text evidence="1 13">Amino-acid biosynthesis; L-threonine biosynthesis; L-threonine from L-aspartate: step 4/5.</text>
</comment>
<dbReference type="SUPFAM" id="SSF54211">
    <property type="entry name" value="Ribosomal protein S5 domain 2-like"/>
    <property type="match status" value="1"/>
</dbReference>
<dbReference type="NCBIfam" id="TIGR00191">
    <property type="entry name" value="thrB"/>
    <property type="match status" value="1"/>
</dbReference>
<evidence type="ECO:0000259" key="15">
    <source>
        <dbReference type="Pfam" id="PF08544"/>
    </source>
</evidence>
<dbReference type="InterPro" id="IPR014721">
    <property type="entry name" value="Ribsml_uS5_D2-typ_fold_subgr"/>
</dbReference>
<evidence type="ECO:0000256" key="12">
    <source>
        <dbReference type="ARBA" id="ARBA00049954"/>
    </source>
</evidence>
<feature type="binding site" evidence="13">
    <location>
        <begin position="85"/>
        <end position="95"/>
    </location>
    <ligand>
        <name>ATP</name>
        <dbReference type="ChEBI" id="CHEBI:30616"/>
    </ligand>
</feature>
<dbReference type="Proteomes" id="UP001501510">
    <property type="component" value="Unassembled WGS sequence"/>
</dbReference>
<dbReference type="EC" id="2.7.1.39" evidence="3 13"/>
<proteinExistence type="inferred from homology"/>
<keyword evidence="9 13" id="KW-0418">Kinase</keyword>
<dbReference type="InterPro" id="IPR020568">
    <property type="entry name" value="Ribosomal_Su5_D2-typ_SF"/>
</dbReference>
<keyword evidence="5 13" id="KW-0028">Amino-acid biosynthesis</keyword>
<dbReference type="EMBL" id="BAAACG010000003">
    <property type="protein sequence ID" value="GAA0734002.1"/>
    <property type="molecule type" value="Genomic_DNA"/>
</dbReference>
<dbReference type="PIRSF" id="PIRSF000676">
    <property type="entry name" value="Homoser_kin"/>
    <property type="match status" value="1"/>
</dbReference>
<evidence type="ECO:0000256" key="4">
    <source>
        <dbReference type="ARBA" id="ARBA00017858"/>
    </source>
</evidence>
<evidence type="ECO:0000313" key="17">
    <source>
        <dbReference type="Proteomes" id="UP001501510"/>
    </source>
</evidence>
<evidence type="ECO:0000256" key="8">
    <source>
        <dbReference type="ARBA" id="ARBA00022741"/>
    </source>
</evidence>
<evidence type="ECO:0000256" key="10">
    <source>
        <dbReference type="ARBA" id="ARBA00022840"/>
    </source>
</evidence>
<dbReference type="GO" id="GO:0016301">
    <property type="term" value="F:kinase activity"/>
    <property type="evidence" value="ECO:0007669"/>
    <property type="project" value="UniProtKB-KW"/>
</dbReference>
<dbReference type="InterPro" id="IPR006204">
    <property type="entry name" value="GHMP_kinase_N_dom"/>
</dbReference>
<reference evidence="17" key="1">
    <citation type="journal article" date="2019" name="Int. J. Syst. Evol. Microbiol.">
        <title>The Global Catalogue of Microorganisms (GCM) 10K type strain sequencing project: providing services to taxonomists for standard genome sequencing and annotation.</title>
        <authorList>
            <consortium name="The Broad Institute Genomics Platform"/>
            <consortium name="The Broad Institute Genome Sequencing Center for Infectious Disease"/>
            <person name="Wu L."/>
            <person name="Ma J."/>
        </authorList>
    </citation>
    <scope>NUCLEOTIDE SEQUENCE [LARGE SCALE GENOMIC DNA]</scope>
    <source>
        <strain evidence="17">JCM 1407</strain>
    </source>
</reference>
<evidence type="ECO:0000256" key="11">
    <source>
        <dbReference type="ARBA" id="ARBA00049375"/>
    </source>
</evidence>
<evidence type="ECO:0000256" key="3">
    <source>
        <dbReference type="ARBA" id="ARBA00012078"/>
    </source>
</evidence>
<dbReference type="InterPro" id="IPR013750">
    <property type="entry name" value="GHMP_kinase_C_dom"/>
</dbReference>
<keyword evidence="8 13" id="KW-0547">Nucleotide-binding</keyword>
<keyword evidence="7 13" id="KW-0791">Threonine biosynthesis</keyword>
<comment type="function">
    <text evidence="12 13">Catalyzes the ATP-dependent phosphorylation of L-homoserine to L-homoserine phosphate.</text>
</comment>
<organism evidence="16 17">
    <name type="scientific">Clostridium oceanicum</name>
    <dbReference type="NCBI Taxonomy" id="1543"/>
    <lineage>
        <taxon>Bacteria</taxon>
        <taxon>Bacillati</taxon>
        <taxon>Bacillota</taxon>
        <taxon>Clostridia</taxon>
        <taxon>Eubacteriales</taxon>
        <taxon>Clostridiaceae</taxon>
        <taxon>Clostridium</taxon>
    </lineage>
</organism>
<dbReference type="RefSeq" id="WP_343758638.1">
    <property type="nucleotide sequence ID" value="NZ_BAAACG010000003.1"/>
</dbReference>
<comment type="subcellular location">
    <subcellularLocation>
        <location evidence="13">Cytoplasm</location>
    </subcellularLocation>
</comment>
<keyword evidence="17" id="KW-1185">Reference proteome</keyword>
<dbReference type="Gene3D" id="3.30.230.10">
    <property type="match status" value="1"/>
</dbReference>
<feature type="domain" description="GHMP kinase N-terminal" evidence="14">
    <location>
        <begin position="56"/>
        <end position="138"/>
    </location>
</feature>
<gene>
    <name evidence="13 16" type="primary">thrB</name>
    <name evidence="16" type="ORF">GCM10008906_05610</name>
</gene>
<dbReference type="Pfam" id="PF00288">
    <property type="entry name" value="GHMP_kinases_N"/>
    <property type="match status" value="1"/>
</dbReference>
<dbReference type="PANTHER" id="PTHR20861">
    <property type="entry name" value="HOMOSERINE/4-DIPHOSPHOCYTIDYL-2-C-METHYL-D-ERYTHRITOL KINASE"/>
    <property type="match status" value="1"/>
</dbReference>
<keyword evidence="6 13" id="KW-0808">Transferase</keyword>
<comment type="catalytic activity">
    <reaction evidence="11 13">
        <text>L-homoserine + ATP = O-phospho-L-homoserine + ADP + H(+)</text>
        <dbReference type="Rhea" id="RHEA:13985"/>
        <dbReference type="ChEBI" id="CHEBI:15378"/>
        <dbReference type="ChEBI" id="CHEBI:30616"/>
        <dbReference type="ChEBI" id="CHEBI:57476"/>
        <dbReference type="ChEBI" id="CHEBI:57590"/>
        <dbReference type="ChEBI" id="CHEBI:456216"/>
        <dbReference type="EC" id="2.7.1.39"/>
    </reaction>
</comment>
<protein>
    <recommendedName>
        <fullName evidence="4 13">Homoserine kinase</fullName>
        <shortName evidence="13">HK</shortName>
        <shortName evidence="13">HSK</shortName>
        <ecNumber evidence="3 13">2.7.1.39</ecNumber>
    </recommendedName>
</protein>
<dbReference type="PANTHER" id="PTHR20861:SF1">
    <property type="entry name" value="HOMOSERINE KINASE"/>
    <property type="match status" value="1"/>
</dbReference>
<evidence type="ECO:0000313" key="16">
    <source>
        <dbReference type="EMBL" id="GAA0734002.1"/>
    </source>
</evidence>
<dbReference type="Pfam" id="PF08544">
    <property type="entry name" value="GHMP_kinases_C"/>
    <property type="match status" value="1"/>
</dbReference>
<feature type="domain" description="GHMP kinase C-terminal" evidence="15">
    <location>
        <begin position="214"/>
        <end position="265"/>
    </location>
</feature>
<dbReference type="SUPFAM" id="SSF55060">
    <property type="entry name" value="GHMP Kinase, C-terminal domain"/>
    <property type="match status" value="1"/>
</dbReference>
<keyword evidence="10 13" id="KW-0067">ATP-binding</keyword>
<dbReference type="Gene3D" id="3.30.70.890">
    <property type="entry name" value="GHMP kinase, C-terminal domain"/>
    <property type="match status" value="1"/>
</dbReference>
<dbReference type="PRINTS" id="PR00958">
    <property type="entry name" value="HOMSERKINASE"/>
</dbReference>
<accession>A0ABP3UJ61</accession>
<dbReference type="InterPro" id="IPR006203">
    <property type="entry name" value="GHMP_knse_ATP-bd_CS"/>
</dbReference>
<dbReference type="InterPro" id="IPR036554">
    <property type="entry name" value="GHMP_kinase_C_sf"/>
</dbReference>
<evidence type="ECO:0000256" key="1">
    <source>
        <dbReference type="ARBA" id="ARBA00005015"/>
    </source>
</evidence>
<evidence type="ECO:0000256" key="6">
    <source>
        <dbReference type="ARBA" id="ARBA00022679"/>
    </source>
</evidence>
<comment type="caution">
    <text evidence="16">The sequence shown here is derived from an EMBL/GenBank/DDBJ whole genome shotgun (WGS) entry which is preliminary data.</text>
</comment>